<organism evidence="6 7">
    <name type="scientific">Hericium alpestre</name>
    <dbReference type="NCBI Taxonomy" id="135208"/>
    <lineage>
        <taxon>Eukaryota</taxon>
        <taxon>Fungi</taxon>
        <taxon>Dikarya</taxon>
        <taxon>Basidiomycota</taxon>
        <taxon>Agaricomycotina</taxon>
        <taxon>Agaricomycetes</taxon>
        <taxon>Russulales</taxon>
        <taxon>Hericiaceae</taxon>
        <taxon>Hericium</taxon>
    </lineage>
</organism>
<dbReference type="STRING" id="135208.A0A4Y9ZU77"/>
<evidence type="ECO:0000256" key="3">
    <source>
        <dbReference type="ARBA" id="ARBA00022827"/>
    </source>
</evidence>
<evidence type="ECO:0000256" key="2">
    <source>
        <dbReference type="ARBA" id="ARBA00022630"/>
    </source>
</evidence>
<dbReference type="Gene3D" id="3.50.50.60">
    <property type="entry name" value="FAD/NAD(P)-binding domain"/>
    <property type="match status" value="1"/>
</dbReference>
<dbReference type="Gene3D" id="3.30.70.2450">
    <property type="match status" value="1"/>
</dbReference>
<evidence type="ECO:0000313" key="7">
    <source>
        <dbReference type="Proteomes" id="UP000298061"/>
    </source>
</evidence>
<dbReference type="PRINTS" id="PR00420">
    <property type="entry name" value="RNGMNOXGNASE"/>
</dbReference>
<sequence length="423" mass="46483">MGTSVLIVGSGPTGLVDVLTLAQNGVDVRIIEKLPYFPIGQRGAGIMPRSLEVYRYLGILDDVKKAGIPFLEWLHYEGGKPVTQFPVMPFEDPTPIYPETSARCILWIIKYLYREKNNPWLLGQDAACRILRDHLKKLGVEVELSTDLLNLEQGADSVMATNAKVGAEEKITARYVVGADGAKGIVRKLLNLTFLGETRDTVHMIIGDTAVTGLDDKADRTATDNVYFTMLYGADLDYQRALEDHDYLRAFAYRVARMPALNIGEIKTIADHRPNMRVVNTFQQGRVFVAGDAAHVQSATGGQGMNSAIMDAFNLAWKLALAVKGLTAPGLLDSYTTECLPVITEMQRLTTALLNKAFGAASPWHRPRVLTQLGVHYRWSSVVVDLVEPRGEVREDPLVCLFGCLGIGFGGGEKERGREEGCA</sequence>
<name>A0A4Y9ZU77_9AGAM</name>
<protein>
    <recommendedName>
        <fullName evidence="5">FAD-binding domain-containing protein</fullName>
    </recommendedName>
</protein>
<dbReference type="OrthoDB" id="2690153at2759"/>
<dbReference type="Proteomes" id="UP000298061">
    <property type="component" value="Unassembled WGS sequence"/>
</dbReference>
<evidence type="ECO:0000256" key="1">
    <source>
        <dbReference type="ARBA" id="ARBA00001974"/>
    </source>
</evidence>
<dbReference type="GO" id="GO:0071949">
    <property type="term" value="F:FAD binding"/>
    <property type="evidence" value="ECO:0007669"/>
    <property type="project" value="InterPro"/>
</dbReference>
<dbReference type="InterPro" id="IPR002938">
    <property type="entry name" value="FAD-bd"/>
</dbReference>
<reference evidence="6 7" key="1">
    <citation type="submission" date="2019-02" db="EMBL/GenBank/DDBJ databases">
        <title>Genome sequencing of the rare red list fungi Hericium alpestre (H. flagellum).</title>
        <authorList>
            <person name="Buettner E."/>
            <person name="Kellner H."/>
        </authorList>
    </citation>
    <scope>NUCLEOTIDE SEQUENCE [LARGE SCALE GENOMIC DNA]</scope>
    <source>
        <strain evidence="6 7">DSM 108284</strain>
    </source>
</reference>
<dbReference type="GO" id="GO:0016709">
    <property type="term" value="F:oxidoreductase activity, acting on paired donors, with incorporation or reduction of molecular oxygen, NAD(P)H as one donor, and incorporation of one atom of oxygen"/>
    <property type="evidence" value="ECO:0007669"/>
    <property type="project" value="UniProtKB-ARBA"/>
</dbReference>
<proteinExistence type="predicted"/>
<keyword evidence="7" id="KW-1185">Reference proteome</keyword>
<dbReference type="InterPro" id="IPR050641">
    <property type="entry name" value="RIFMO-like"/>
</dbReference>
<evidence type="ECO:0000259" key="5">
    <source>
        <dbReference type="Pfam" id="PF01494"/>
    </source>
</evidence>
<evidence type="ECO:0000313" key="6">
    <source>
        <dbReference type="EMBL" id="TFY77391.1"/>
    </source>
</evidence>
<comment type="caution">
    <text evidence="6">The sequence shown here is derived from an EMBL/GenBank/DDBJ whole genome shotgun (WGS) entry which is preliminary data.</text>
</comment>
<gene>
    <name evidence="6" type="ORF">EWM64_g6621</name>
</gene>
<comment type="cofactor">
    <cofactor evidence="1">
        <name>FAD</name>
        <dbReference type="ChEBI" id="CHEBI:57692"/>
    </cofactor>
</comment>
<dbReference type="PANTHER" id="PTHR43004:SF19">
    <property type="entry name" value="BINDING MONOOXYGENASE, PUTATIVE (JCVI)-RELATED"/>
    <property type="match status" value="1"/>
</dbReference>
<dbReference type="PANTHER" id="PTHR43004">
    <property type="entry name" value="TRK SYSTEM POTASSIUM UPTAKE PROTEIN"/>
    <property type="match status" value="1"/>
</dbReference>
<evidence type="ECO:0000256" key="4">
    <source>
        <dbReference type="ARBA" id="ARBA00023002"/>
    </source>
</evidence>
<keyword evidence="3" id="KW-0274">FAD</keyword>
<feature type="domain" description="FAD-binding" evidence="5">
    <location>
        <begin position="3"/>
        <end position="348"/>
    </location>
</feature>
<accession>A0A4Y9ZU77</accession>
<dbReference type="AlphaFoldDB" id="A0A4Y9ZU77"/>
<keyword evidence="2" id="KW-0285">Flavoprotein</keyword>
<dbReference type="Pfam" id="PF01494">
    <property type="entry name" value="FAD_binding_3"/>
    <property type="match status" value="1"/>
</dbReference>
<keyword evidence="4" id="KW-0560">Oxidoreductase</keyword>
<dbReference type="EMBL" id="SFCI01000927">
    <property type="protein sequence ID" value="TFY77391.1"/>
    <property type="molecule type" value="Genomic_DNA"/>
</dbReference>
<dbReference type="InterPro" id="IPR036188">
    <property type="entry name" value="FAD/NAD-bd_sf"/>
</dbReference>
<dbReference type="SUPFAM" id="SSF51905">
    <property type="entry name" value="FAD/NAD(P)-binding domain"/>
    <property type="match status" value="1"/>
</dbReference>